<accession>A0A1M6JC61</accession>
<dbReference type="RefSeq" id="WP_188118511.1">
    <property type="nucleotide sequence ID" value="NZ_DAONMB010000119.1"/>
</dbReference>
<evidence type="ECO:0000313" key="1">
    <source>
        <dbReference type="EMBL" id="SHJ44288.1"/>
    </source>
</evidence>
<dbReference type="Proteomes" id="UP000324781">
    <property type="component" value="Unassembled WGS sequence"/>
</dbReference>
<dbReference type="EMBL" id="FQZP01000055">
    <property type="protein sequence ID" value="SHJ44288.1"/>
    <property type="molecule type" value="Genomic_DNA"/>
</dbReference>
<reference evidence="1 2" key="1">
    <citation type="submission" date="2016-11" db="EMBL/GenBank/DDBJ databases">
        <authorList>
            <person name="Varghese N."/>
            <person name="Submissions S."/>
        </authorList>
    </citation>
    <scope>NUCLEOTIDE SEQUENCE [LARGE SCALE GENOMIC DNA]</scope>
    <source>
        <strain evidence="1 2">DSM 19027</strain>
    </source>
</reference>
<sequence length="77" mass="8932">MNPVYITCDADNVASRKNIEALGAEFLGIERITESSPYCPYYPEKARVKLRYRWEVGNKEQDDKREVQDGFSENDIV</sequence>
<evidence type="ECO:0000313" key="2">
    <source>
        <dbReference type="Proteomes" id="UP000324781"/>
    </source>
</evidence>
<name>A0A1M6JC61_9FIRM</name>
<dbReference type="AlphaFoldDB" id="A0A1M6JC61"/>
<keyword evidence="2" id="KW-1185">Reference proteome</keyword>
<proteinExistence type="predicted"/>
<evidence type="ECO:0008006" key="3">
    <source>
        <dbReference type="Google" id="ProtNLM"/>
    </source>
</evidence>
<protein>
    <recommendedName>
        <fullName evidence="3">Acetyltransferase (GNAT) domain-containing protein</fullName>
    </recommendedName>
</protein>
<organism evidence="1 2">
    <name type="scientific">Thermoclostridium caenicola</name>
    <dbReference type="NCBI Taxonomy" id="659425"/>
    <lineage>
        <taxon>Bacteria</taxon>
        <taxon>Bacillati</taxon>
        <taxon>Bacillota</taxon>
        <taxon>Clostridia</taxon>
        <taxon>Eubacteriales</taxon>
        <taxon>Oscillospiraceae</taxon>
        <taxon>Thermoclostridium</taxon>
    </lineage>
</organism>
<gene>
    <name evidence="1" type="ORF">SAMN05444373_10558</name>
</gene>